<dbReference type="GO" id="GO:0006270">
    <property type="term" value="P:DNA replication initiation"/>
    <property type="evidence" value="ECO:0007669"/>
    <property type="project" value="InterPro"/>
</dbReference>
<feature type="compositionally biased region" description="Basic and acidic residues" evidence="3">
    <location>
        <begin position="300"/>
        <end position="323"/>
    </location>
</feature>
<dbReference type="PANTHER" id="PTHR13454">
    <property type="entry name" value="PROTEIN MCM10 HOMOLOG"/>
    <property type="match status" value="1"/>
</dbReference>
<reference evidence="6" key="2">
    <citation type="submission" date="2015-01" db="EMBL/GenBank/DDBJ databases">
        <title>Evolutionary Origins and Diversification of the Mycorrhizal Mutualists.</title>
        <authorList>
            <consortium name="DOE Joint Genome Institute"/>
            <consortium name="Mycorrhizal Genomics Consortium"/>
            <person name="Kohler A."/>
            <person name="Kuo A."/>
            <person name="Nagy L.G."/>
            <person name="Floudas D."/>
            <person name="Copeland A."/>
            <person name="Barry K.W."/>
            <person name="Cichocki N."/>
            <person name="Veneault-Fourrey C."/>
            <person name="LaButti K."/>
            <person name="Lindquist E.A."/>
            <person name="Lipzen A."/>
            <person name="Lundell T."/>
            <person name="Morin E."/>
            <person name="Murat C."/>
            <person name="Riley R."/>
            <person name="Ohm R."/>
            <person name="Sun H."/>
            <person name="Tunlid A."/>
            <person name="Henrissat B."/>
            <person name="Grigoriev I.V."/>
            <person name="Hibbett D.S."/>
            <person name="Martin F."/>
        </authorList>
    </citation>
    <scope>NUCLEOTIDE SEQUENCE [LARGE SCALE GENOMIC DNA]</scope>
    <source>
        <strain evidence="6">F 1598</strain>
    </source>
</reference>
<feature type="compositionally biased region" description="Acidic residues" evidence="3">
    <location>
        <begin position="286"/>
        <end position="295"/>
    </location>
</feature>
<feature type="compositionally biased region" description="Polar residues" evidence="3">
    <location>
        <begin position="655"/>
        <end position="669"/>
    </location>
</feature>
<dbReference type="Proteomes" id="UP000054166">
    <property type="component" value="Unassembled WGS sequence"/>
</dbReference>
<gene>
    <name evidence="5" type="ORF">PILCRDRAFT_812793</name>
</gene>
<accession>A0A0C3BTW3</accession>
<feature type="region of interest" description="Disordered" evidence="3">
    <location>
        <begin position="30"/>
        <end position="123"/>
    </location>
</feature>
<evidence type="ECO:0000256" key="2">
    <source>
        <dbReference type="SAM" id="Coils"/>
    </source>
</evidence>
<organism evidence="5 6">
    <name type="scientific">Piloderma croceum (strain F 1598)</name>
    <dbReference type="NCBI Taxonomy" id="765440"/>
    <lineage>
        <taxon>Eukaryota</taxon>
        <taxon>Fungi</taxon>
        <taxon>Dikarya</taxon>
        <taxon>Basidiomycota</taxon>
        <taxon>Agaricomycotina</taxon>
        <taxon>Agaricomycetes</taxon>
        <taxon>Agaricomycetidae</taxon>
        <taxon>Atheliales</taxon>
        <taxon>Atheliaceae</taxon>
        <taxon>Piloderma</taxon>
    </lineage>
</organism>
<evidence type="ECO:0000313" key="6">
    <source>
        <dbReference type="Proteomes" id="UP000054166"/>
    </source>
</evidence>
<dbReference type="PANTHER" id="PTHR13454:SF11">
    <property type="entry name" value="PROTEIN MCM10 HOMOLOG"/>
    <property type="match status" value="1"/>
</dbReference>
<reference evidence="5 6" key="1">
    <citation type="submission" date="2014-04" db="EMBL/GenBank/DDBJ databases">
        <authorList>
            <consortium name="DOE Joint Genome Institute"/>
            <person name="Kuo A."/>
            <person name="Tarkka M."/>
            <person name="Buscot F."/>
            <person name="Kohler A."/>
            <person name="Nagy L.G."/>
            <person name="Floudas D."/>
            <person name="Copeland A."/>
            <person name="Barry K.W."/>
            <person name="Cichocki N."/>
            <person name="Veneault-Fourrey C."/>
            <person name="LaButti K."/>
            <person name="Lindquist E.A."/>
            <person name="Lipzen A."/>
            <person name="Lundell T."/>
            <person name="Morin E."/>
            <person name="Murat C."/>
            <person name="Sun H."/>
            <person name="Tunlid A."/>
            <person name="Henrissat B."/>
            <person name="Grigoriev I.V."/>
            <person name="Hibbett D.S."/>
            <person name="Martin F."/>
            <person name="Nordberg H.P."/>
            <person name="Cantor M.N."/>
            <person name="Hua S.X."/>
        </authorList>
    </citation>
    <scope>NUCLEOTIDE SEQUENCE [LARGE SCALE GENOMIC DNA]</scope>
    <source>
        <strain evidence="5 6">F 1598</strain>
    </source>
</reference>
<feature type="compositionally biased region" description="Polar residues" evidence="3">
    <location>
        <begin position="492"/>
        <end position="504"/>
    </location>
</feature>
<dbReference type="InterPro" id="IPR040184">
    <property type="entry name" value="Mcm10"/>
</dbReference>
<dbReference type="STRING" id="765440.A0A0C3BTW3"/>
<evidence type="ECO:0000259" key="4">
    <source>
        <dbReference type="Pfam" id="PF09329"/>
    </source>
</evidence>
<evidence type="ECO:0000256" key="3">
    <source>
        <dbReference type="SAM" id="MobiDB-lite"/>
    </source>
</evidence>
<dbReference type="AlphaFoldDB" id="A0A0C3BTW3"/>
<dbReference type="InParanoid" id="A0A0C3BTW3"/>
<keyword evidence="6" id="KW-1185">Reference proteome</keyword>
<protein>
    <recommendedName>
        <fullName evidence="4">Zinc finger Mcm10/DnaG-type domain-containing protein</fullName>
    </recommendedName>
</protein>
<feature type="region of interest" description="Disordered" evidence="3">
    <location>
        <begin position="602"/>
        <end position="669"/>
    </location>
</feature>
<feature type="compositionally biased region" description="Polar residues" evidence="3">
    <location>
        <begin position="91"/>
        <end position="100"/>
    </location>
</feature>
<comment type="similarity">
    <text evidence="1">Belongs to the MCM10 family.</text>
</comment>
<name>A0A0C3BTW3_PILCF</name>
<dbReference type="GO" id="GO:0003697">
    <property type="term" value="F:single-stranded DNA binding"/>
    <property type="evidence" value="ECO:0007669"/>
    <property type="project" value="InterPro"/>
</dbReference>
<dbReference type="InterPro" id="IPR012340">
    <property type="entry name" value="NA-bd_OB-fold"/>
</dbReference>
<proteinExistence type="inferred from homology"/>
<feature type="coiled-coil region" evidence="2">
    <location>
        <begin position="1"/>
        <end position="28"/>
    </location>
</feature>
<evidence type="ECO:0000313" key="5">
    <source>
        <dbReference type="EMBL" id="KIM89998.1"/>
    </source>
</evidence>
<dbReference type="Pfam" id="PF09329">
    <property type="entry name" value="zf-primase"/>
    <property type="match status" value="1"/>
</dbReference>
<keyword evidence="2" id="KW-0175">Coiled coil</keyword>
<dbReference type="OrthoDB" id="202825at2759"/>
<feature type="compositionally biased region" description="Basic and acidic residues" evidence="3">
    <location>
        <begin position="602"/>
        <end position="631"/>
    </location>
</feature>
<dbReference type="GO" id="GO:0003688">
    <property type="term" value="F:DNA replication origin binding"/>
    <property type="evidence" value="ECO:0007669"/>
    <property type="project" value="TreeGrafter"/>
</dbReference>
<sequence>MDSSSSRVEEARRKQAEIRKQIALLQAQLVDVPDQGNSAPPPILSSPKRKQPAETYLAPATPSPKKRKLDHKAHAGQPNFKPNGRPLGSRGSLTASASRSELSKLPQRGRPSTPLPLKPAPSNLLSKLASLNNQSKDISPTDNITRSSAFAEKPIPQPDLNAVASLRRPDDVIDAPTRDNRLALIEDLEVGPIDHKPPFDDPHFQQLEPNSGIRLSSRTIPHDDVQEYLTARFYLSPSRLYSAVRLLPNKQGYDVPVAGDWVTIAVVAERGQVKVSKAPVGIGREEADDVDDEGSNELVGDGHGRLSFEDKKPAKPKRKDPVPRKPSGKKYVNMKLIDFGARSRSSATGGKATIRGDALLSLLLFESDGHDKVTRDNGRVEKVYKGGSRGAFEAMSKLKEGDVVALLNPKILKPFQRSTDAPHPTSNILAVTPESAASMVVLGRAKDLGMCQVLKRDGKICGGWCDKRVSDVCEWHVQNAVERRRAGRSEFSIGTSGMSMSSAPTRKPAYDPVRQWGLKPEPSTGRDTGGSATYVVSGHVVGGPAGDSRSPYIAETMGREGQAKAKRKFGQDADRELKALLERDKEGMRAVVRAREVGKMLDEKNGKREKGKGRGKDVKKCDKGKEKDSGKQKPSTKARSETLSDLSSDSDSDFSVEQPTTAGAQKNAYSAQIIKQLGFDPTMKPGQKRADDSVKKKLEALTAVQSSRKEIELGPRPGQRIRSGVVVPPNLLATKTTDAVTDATHDLDDSDGEVEQGFEEMSIFGRPTLLDGMVDLDGSSDVDDRS</sequence>
<evidence type="ECO:0000256" key="1">
    <source>
        <dbReference type="ARBA" id="ARBA00009679"/>
    </source>
</evidence>
<dbReference type="EMBL" id="KN832974">
    <property type="protein sequence ID" value="KIM89998.1"/>
    <property type="molecule type" value="Genomic_DNA"/>
</dbReference>
<dbReference type="InterPro" id="IPR015408">
    <property type="entry name" value="Znf_Mcm10/DnaG"/>
</dbReference>
<dbReference type="HOGENOM" id="CLU_015393_1_0_1"/>
<feature type="region of interest" description="Disordered" evidence="3">
    <location>
        <begin position="284"/>
        <end position="329"/>
    </location>
</feature>
<feature type="region of interest" description="Disordered" evidence="3">
    <location>
        <begin position="492"/>
        <end position="529"/>
    </location>
</feature>
<dbReference type="GO" id="GO:0043596">
    <property type="term" value="C:nuclear replication fork"/>
    <property type="evidence" value="ECO:0007669"/>
    <property type="project" value="TreeGrafter"/>
</dbReference>
<feature type="domain" description="Zinc finger Mcm10/DnaG-type" evidence="4">
    <location>
        <begin position="443"/>
        <end position="488"/>
    </location>
</feature>
<dbReference type="Gene3D" id="2.40.50.140">
    <property type="entry name" value="Nucleic acid-binding proteins"/>
    <property type="match status" value="1"/>
</dbReference>